<comment type="caution">
    <text evidence="2">The sequence shown here is derived from an EMBL/GenBank/DDBJ whole genome shotgun (WGS) entry which is preliminary data.</text>
</comment>
<feature type="domain" description="Phospholipase/carboxylesterase/thioesterase" evidence="1">
    <location>
        <begin position="95"/>
        <end position="204"/>
    </location>
</feature>
<dbReference type="GO" id="GO:0016787">
    <property type="term" value="F:hydrolase activity"/>
    <property type="evidence" value="ECO:0007669"/>
    <property type="project" value="InterPro"/>
</dbReference>
<evidence type="ECO:0000313" key="3">
    <source>
        <dbReference type="Proteomes" id="UP000051845"/>
    </source>
</evidence>
<accession>A0A0R2BGI6</accession>
<evidence type="ECO:0000313" key="2">
    <source>
        <dbReference type="EMBL" id="KRM75158.1"/>
    </source>
</evidence>
<dbReference type="Pfam" id="PF02230">
    <property type="entry name" value="Abhydrolase_2"/>
    <property type="match status" value="1"/>
</dbReference>
<dbReference type="PATRIC" id="fig|1423733.4.peg.2667"/>
<dbReference type="EMBL" id="AYYR01000055">
    <property type="protein sequence ID" value="KRM75158.1"/>
    <property type="molecule type" value="Genomic_DNA"/>
</dbReference>
<dbReference type="InterPro" id="IPR029058">
    <property type="entry name" value="AB_hydrolase_fold"/>
</dbReference>
<dbReference type="STRING" id="33960.TY91_13575"/>
<reference evidence="2 3" key="1">
    <citation type="journal article" date="2015" name="Genome Announc.">
        <title>Expanding the biotechnology potential of lactobacilli through comparative genomics of 213 strains and associated genera.</title>
        <authorList>
            <person name="Sun Z."/>
            <person name="Harris H.M."/>
            <person name="McCann A."/>
            <person name="Guo C."/>
            <person name="Argimon S."/>
            <person name="Zhang W."/>
            <person name="Yang X."/>
            <person name="Jeffery I.B."/>
            <person name="Cooney J.C."/>
            <person name="Kagawa T.F."/>
            <person name="Liu W."/>
            <person name="Song Y."/>
            <person name="Salvetti E."/>
            <person name="Wrobel A."/>
            <person name="Rasinkangas P."/>
            <person name="Parkhill J."/>
            <person name="Rea M.C."/>
            <person name="O'Sullivan O."/>
            <person name="Ritari J."/>
            <person name="Douillard F.P."/>
            <person name="Paul Ross R."/>
            <person name="Yang R."/>
            <person name="Briner A.E."/>
            <person name="Felis G.E."/>
            <person name="de Vos W.M."/>
            <person name="Barrangou R."/>
            <person name="Klaenhammer T.R."/>
            <person name="Caufield P.W."/>
            <person name="Cui Y."/>
            <person name="Zhang H."/>
            <person name="O'Toole P.W."/>
        </authorList>
    </citation>
    <scope>NUCLEOTIDE SEQUENCE [LARGE SCALE GENOMIC DNA]</scope>
    <source>
        <strain evidence="2 3">DSM 20515</strain>
    </source>
</reference>
<dbReference type="InterPro" id="IPR003140">
    <property type="entry name" value="PLipase/COase/thioEstase"/>
</dbReference>
<dbReference type="AlphaFoldDB" id="A0A0R2BGI6"/>
<dbReference type="RefSeq" id="WP_054759528.1">
    <property type="nucleotide sequence ID" value="NZ_AYYR01000055.1"/>
</dbReference>
<dbReference type="Proteomes" id="UP000051845">
    <property type="component" value="Unassembled WGS sequence"/>
</dbReference>
<name>A0A0R2BGI6_SECCO</name>
<evidence type="ECO:0000259" key="1">
    <source>
        <dbReference type="Pfam" id="PF02230"/>
    </source>
</evidence>
<organism evidence="2 3">
    <name type="scientific">Secundilactobacillus collinoides DSM 20515 = JCM 1123</name>
    <dbReference type="NCBI Taxonomy" id="1423733"/>
    <lineage>
        <taxon>Bacteria</taxon>
        <taxon>Bacillati</taxon>
        <taxon>Bacillota</taxon>
        <taxon>Bacilli</taxon>
        <taxon>Lactobacillales</taxon>
        <taxon>Lactobacillaceae</taxon>
        <taxon>Secundilactobacillus</taxon>
    </lineage>
</organism>
<dbReference type="Gene3D" id="3.40.50.1820">
    <property type="entry name" value="alpha/beta hydrolase"/>
    <property type="match status" value="1"/>
</dbReference>
<protein>
    <submittedName>
        <fullName evidence="2">Phospholipase carboxylesterase family protein</fullName>
    </submittedName>
</protein>
<dbReference type="SUPFAM" id="SSF53474">
    <property type="entry name" value="alpha/beta-Hydrolases"/>
    <property type="match status" value="1"/>
</dbReference>
<gene>
    <name evidence="2" type="ORF">FC82_GL002551</name>
</gene>
<sequence length="205" mass="22503">MSETDLHTAYFPGQQKLAPVLMLHGTGGDESDLLPLATFLLPQHPTFGIRGRITEGAGARRYFIRNRDGSFNLTNISQEADWLWQSAATVADEHLLDPQRLIVLGFSNGANIAAYSLLHKQPPFKTAILLHPMLIEEQPSLPDLNGVAVFASFGDLDPIVKESNFDQLITALKTAGADVTVFKNHQSHRPSQAELAAAKQWLSVH</sequence>
<proteinExistence type="predicted"/>